<keyword evidence="1" id="KW-0812">Transmembrane</keyword>
<feature type="transmembrane region" description="Helical" evidence="1">
    <location>
        <begin position="97"/>
        <end position="117"/>
    </location>
</feature>
<dbReference type="Proteomes" id="UP000031036">
    <property type="component" value="Unassembled WGS sequence"/>
</dbReference>
<reference evidence="2 3" key="1">
    <citation type="submission" date="2014-11" db="EMBL/GenBank/DDBJ databases">
        <title>Genetic blueprint of the zoonotic pathogen Toxocara canis.</title>
        <authorList>
            <person name="Zhu X.-Q."/>
            <person name="Korhonen P.K."/>
            <person name="Cai H."/>
            <person name="Young N.D."/>
            <person name="Nejsum P."/>
            <person name="von Samson-Himmelstjerna G."/>
            <person name="Boag P.R."/>
            <person name="Tan P."/>
            <person name="Li Q."/>
            <person name="Min J."/>
            <person name="Yang Y."/>
            <person name="Wang X."/>
            <person name="Fang X."/>
            <person name="Hall R.S."/>
            <person name="Hofmann A."/>
            <person name="Sternberg P.W."/>
            <person name="Jex A.R."/>
            <person name="Gasser R.B."/>
        </authorList>
    </citation>
    <scope>NUCLEOTIDE SEQUENCE [LARGE SCALE GENOMIC DNA]</scope>
    <source>
        <strain evidence="2">PN_DK_2014</strain>
    </source>
</reference>
<keyword evidence="1" id="KW-0472">Membrane</keyword>
<dbReference type="EMBL" id="JPKZ01000263">
    <property type="protein sequence ID" value="KHN88160.1"/>
    <property type="molecule type" value="Genomic_DNA"/>
</dbReference>
<feature type="transmembrane region" description="Helical" evidence="1">
    <location>
        <begin position="65"/>
        <end position="85"/>
    </location>
</feature>
<feature type="non-terminal residue" evidence="2">
    <location>
        <position position="1"/>
    </location>
</feature>
<keyword evidence="1" id="KW-1133">Transmembrane helix</keyword>
<protein>
    <submittedName>
        <fullName evidence="2">Uncharacterized protein</fullName>
    </submittedName>
</protein>
<organism evidence="2 3">
    <name type="scientific">Toxocara canis</name>
    <name type="common">Canine roundworm</name>
    <dbReference type="NCBI Taxonomy" id="6265"/>
    <lineage>
        <taxon>Eukaryota</taxon>
        <taxon>Metazoa</taxon>
        <taxon>Ecdysozoa</taxon>
        <taxon>Nematoda</taxon>
        <taxon>Chromadorea</taxon>
        <taxon>Rhabditida</taxon>
        <taxon>Spirurina</taxon>
        <taxon>Ascaridomorpha</taxon>
        <taxon>Ascaridoidea</taxon>
        <taxon>Toxocaridae</taxon>
        <taxon>Toxocara</taxon>
    </lineage>
</organism>
<evidence type="ECO:0000313" key="3">
    <source>
        <dbReference type="Proteomes" id="UP000031036"/>
    </source>
</evidence>
<evidence type="ECO:0000256" key="1">
    <source>
        <dbReference type="SAM" id="Phobius"/>
    </source>
</evidence>
<comment type="caution">
    <text evidence="2">The sequence shown here is derived from an EMBL/GenBank/DDBJ whole genome shotgun (WGS) entry which is preliminary data.</text>
</comment>
<proteinExistence type="predicted"/>
<keyword evidence="3" id="KW-1185">Reference proteome</keyword>
<name>A0A0B2W4K8_TOXCA</name>
<evidence type="ECO:0000313" key="2">
    <source>
        <dbReference type="EMBL" id="KHN88160.1"/>
    </source>
</evidence>
<gene>
    <name evidence="2" type="ORF">Tcan_18740</name>
</gene>
<dbReference type="AlphaFoldDB" id="A0A0B2W4K8"/>
<sequence>VWGNIFDNDCNTGSPSAVNFVAGNSSPNEDVRSVAVISHQAKEMNEASTQTVDGIARSINQIQTLGDMFCFLSKIFIYFFFFHELLTAVKYHRSKTTLSVCVKTTILGYFVFMISFMSRSVRNDRYKQQLSVIFSGPYYKQERLLLAHRQSSIPNVSGIVEPSVIVNFILAHVCASHKFFGLPVSAKTCRRRNNLLMIVERERKGRKGLVDVGTT</sequence>
<accession>A0A0B2W4K8</accession>